<dbReference type="Gene3D" id="1.10.260.40">
    <property type="entry name" value="lambda repressor-like DNA-binding domains"/>
    <property type="match status" value="1"/>
</dbReference>
<sequence>MTENMSIGEIPLPNEQVVEDVYSTLEAIEQYFRDKLVGGDGESLSASVKKADFGVRVRQLRDTLGLSQAEFASRYGLDLSTLRGWEQGRRTPDKANRTLIEAIEVSPGLMANIIAKTQARSEVFANL</sequence>
<protein>
    <submittedName>
        <fullName evidence="2">Helix-turn-helix domain protein</fullName>
    </submittedName>
</protein>
<proteinExistence type="predicted"/>
<dbReference type="OrthoDB" id="461984at2"/>
<reference evidence="3" key="1">
    <citation type="journal article" date="2011" name="J. Bacteriol.">
        <title>Genome sequences of eight morphologically diverse alphaproteobacteria.</title>
        <authorList>
            <consortium name="US DOE Joint Genome Institute"/>
            <person name="Brown P.J."/>
            <person name="Kysela D.T."/>
            <person name="Buechlein A."/>
            <person name="Hemmerich C."/>
            <person name="Brun Y.V."/>
        </authorList>
    </citation>
    <scope>NUCLEOTIDE SEQUENCE [LARGE SCALE GENOMIC DNA]</scope>
    <source>
        <strain evidence="3">ATCC 17100 / ATH 3.1.1 / DSM 162 / LMG 4299</strain>
    </source>
</reference>
<dbReference type="RefSeq" id="WP_013420536.1">
    <property type="nucleotide sequence ID" value="NC_014664.1"/>
</dbReference>
<dbReference type="KEGG" id="rva:Rvan_2963"/>
<dbReference type="Pfam" id="PF13560">
    <property type="entry name" value="HTH_31"/>
    <property type="match status" value="1"/>
</dbReference>
<accession>E3HZQ7</accession>
<evidence type="ECO:0000313" key="2">
    <source>
        <dbReference type="EMBL" id="ADP72167.1"/>
    </source>
</evidence>
<dbReference type="HOGENOM" id="CLU_144725_3_1_5"/>
<dbReference type="AlphaFoldDB" id="E3HZQ7"/>
<feature type="domain" description="HTH cro/C1-type" evidence="1">
    <location>
        <begin position="57"/>
        <end position="110"/>
    </location>
</feature>
<gene>
    <name evidence="2" type="ordered locus">Rvan_2963</name>
</gene>
<keyword evidence="3" id="KW-1185">Reference proteome</keyword>
<dbReference type="Proteomes" id="UP000001399">
    <property type="component" value="Chromosome"/>
</dbReference>
<evidence type="ECO:0000313" key="3">
    <source>
        <dbReference type="Proteomes" id="UP000001399"/>
    </source>
</evidence>
<evidence type="ECO:0000259" key="1">
    <source>
        <dbReference type="PROSITE" id="PS50943"/>
    </source>
</evidence>
<dbReference type="EMBL" id="CP002292">
    <property type="protein sequence ID" value="ADP72167.1"/>
    <property type="molecule type" value="Genomic_DNA"/>
</dbReference>
<dbReference type="InterPro" id="IPR001387">
    <property type="entry name" value="Cro/C1-type_HTH"/>
</dbReference>
<dbReference type="SUPFAM" id="SSF47413">
    <property type="entry name" value="lambda repressor-like DNA-binding domains"/>
    <property type="match status" value="1"/>
</dbReference>
<dbReference type="CDD" id="cd00093">
    <property type="entry name" value="HTH_XRE"/>
    <property type="match status" value="1"/>
</dbReference>
<dbReference type="STRING" id="648757.Rvan_2963"/>
<name>E3HZQ7_RHOVT</name>
<dbReference type="PROSITE" id="PS50943">
    <property type="entry name" value="HTH_CROC1"/>
    <property type="match status" value="1"/>
</dbReference>
<dbReference type="GO" id="GO:0003677">
    <property type="term" value="F:DNA binding"/>
    <property type="evidence" value="ECO:0007669"/>
    <property type="project" value="InterPro"/>
</dbReference>
<dbReference type="SMART" id="SM00530">
    <property type="entry name" value="HTH_XRE"/>
    <property type="match status" value="1"/>
</dbReference>
<dbReference type="eggNOG" id="COG2944">
    <property type="taxonomic scope" value="Bacteria"/>
</dbReference>
<organism evidence="2 3">
    <name type="scientific">Rhodomicrobium vannielii (strain ATCC 17100 / DSM 162 / LMG 4299 / NCIMB 10020 / ATH 3.1.1)</name>
    <dbReference type="NCBI Taxonomy" id="648757"/>
    <lineage>
        <taxon>Bacteria</taxon>
        <taxon>Pseudomonadati</taxon>
        <taxon>Pseudomonadota</taxon>
        <taxon>Alphaproteobacteria</taxon>
        <taxon>Hyphomicrobiales</taxon>
        <taxon>Hyphomicrobiaceae</taxon>
        <taxon>Rhodomicrobium</taxon>
    </lineage>
</organism>
<dbReference type="InterPro" id="IPR010982">
    <property type="entry name" value="Lambda_DNA-bd_dom_sf"/>
</dbReference>